<organism evidence="1 3">
    <name type="scientific">Iodobacter fluviatilis</name>
    <dbReference type="NCBI Taxonomy" id="537"/>
    <lineage>
        <taxon>Bacteria</taxon>
        <taxon>Pseudomonadati</taxon>
        <taxon>Pseudomonadota</taxon>
        <taxon>Betaproteobacteria</taxon>
        <taxon>Neisseriales</taxon>
        <taxon>Chitinibacteraceae</taxon>
        <taxon>Iodobacter</taxon>
    </lineage>
</organism>
<reference evidence="1 3" key="1">
    <citation type="submission" date="2018-06" db="EMBL/GenBank/DDBJ databases">
        <authorList>
            <consortium name="Pathogen Informatics"/>
            <person name="Doyle S."/>
        </authorList>
    </citation>
    <scope>NUCLEOTIDE SEQUENCE [LARGE SCALE GENOMIC DNA]</scope>
    <source>
        <strain evidence="1 3">NCTC11159</strain>
    </source>
</reference>
<sequence length="31" mass="3266">MEDTRLASVAAAIADPARAKTVQPSLTAHWS</sequence>
<evidence type="ECO:0000313" key="4">
    <source>
        <dbReference type="Proteomes" id="UP000295794"/>
    </source>
</evidence>
<evidence type="ECO:0000313" key="1">
    <source>
        <dbReference type="EMBL" id="STR45131.1"/>
    </source>
</evidence>
<proteinExistence type="predicted"/>
<dbReference type="EMBL" id="UGHR01000003">
    <property type="protein sequence ID" value="STR45131.1"/>
    <property type="molecule type" value="Genomic_DNA"/>
</dbReference>
<dbReference type="Proteomes" id="UP000295794">
    <property type="component" value="Unassembled WGS sequence"/>
</dbReference>
<name>A0A377SSX2_9NEIS</name>
<dbReference type="AlphaFoldDB" id="A0A377SSX2"/>
<dbReference type="Proteomes" id="UP000255108">
    <property type="component" value="Unassembled WGS sequence"/>
</dbReference>
<dbReference type="EMBL" id="SMBT01000016">
    <property type="protein sequence ID" value="TCU82236.1"/>
    <property type="molecule type" value="Genomic_DNA"/>
</dbReference>
<protein>
    <submittedName>
        <fullName evidence="1">Uncharacterized protein</fullName>
    </submittedName>
</protein>
<gene>
    <name evidence="2" type="ORF">EV682_11670</name>
    <name evidence="1" type="ORF">NCTC11159_03677</name>
</gene>
<keyword evidence="4" id="KW-1185">Reference proteome</keyword>
<evidence type="ECO:0000313" key="2">
    <source>
        <dbReference type="EMBL" id="TCU82236.1"/>
    </source>
</evidence>
<reference evidence="2 4" key="2">
    <citation type="submission" date="2019-03" db="EMBL/GenBank/DDBJ databases">
        <title>Genomic Encyclopedia of Type Strains, Phase IV (KMG-IV): sequencing the most valuable type-strain genomes for metagenomic binning, comparative biology and taxonomic classification.</title>
        <authorList>
            <person name="Goeker M."/>
        </authorList>
    </citation>
    <scope>NUCLEOTIDE SEQUENCE [LARGE SCALE GENOMIC DNA]</scope>
    <source>
        <strain evidence="2 4">DSM 3764</strain>
    </source>
</reference>
<evidence type="ECO:0000313" key="3">
    <source>
        <dbReference type="Proteomes" id="UP000255108"/>
    </source>
</evidence>
<accession>A0A377SSX2</accession>